<feature type="chain" id="PRO_5005567724" evidence="1">
    <location>
        <begin position="20"/>
        <end position="75"/>
    </location>
</feature>
<proteinExistence type="predicted"/>
<evidence type="ECO:0000313" key="2">
    <source>
        <dbReference type="EMBL" id="KNZ46203.1"/>
    </source>
</evidence>
<keyword evidence="1" id="KW-0732">Signal</keyword>
<accession>A0A0L6UCD0</accession>
<dbReference type="VEuPathDB" id="FungiDB:VP01_747g9"/>
<comment type="caution">
    <text evidence="2">The sequence shown here is derived from an EMBL/GenBank/DDBJ whole genome shotgun (WGS) entry which is preliminary data.</text>
</comment>
<sequence length="75" mass="8701">MLTLWYFKCVWALPQVSLGAVPRGLGYVPRRLDQPGCQWCGFWHITKFCFAQPKLLATNWHPVSFLFHFSLISST</sequence>
<organism evidence="2 3">
    <name type="scientific">Puccinia sorghi</name>
    <dbReference type="NCBI Taxonomy" id="27349"/>
    <lineage>
        <taxon>Eukaryota</taxon>
        <taxon>Fungi</taxon>
        <taxon>Dikarya</taxon>
        <taxon>Basidiomycota</taxon>
        <taxon>Pucciniomycotina</taxon>
        <taxon>Pucciniomycetes</taxon>
        <taxon>Pucciniales</taxon>
        <taxon>Pucciniaceae</taxon>
        <taxon>Puccinia</taxon>
    </lineage>
</organism>
<dbReference type="AlphaFoldDB" id="A0A0L6UCD0"/>
<dbReference type="EMBL" id="LAVV01012916">
    <property type="protein sequence ID" value="KNZ46203.1"/>
    <property type="molecule type" value="Genomic_DNA"/>
</dbReference>
<keyword evidence="3" id="KW-1185">Reference proteome</keyword>
<evidence type="ECO:0000313" key="3">
    <source>
        <dbReference type="Proteomes" id="UP000037035"/>
    </source>
</evidence>
<feature type="signal peptide" evidence="1">
    <location>
        <begin position="1"/>
        <end position="19"/>
    </location>
</feature>
<gene>
    <name evidence="2" type="ORF">VP01_747g9</name>
</gene>
<name>A0A0L6UCD0_9BASI</name>
<dbReference type="Proteomes" id="UP000037035">
    <property type="component" value="Unassembled WGS sequence"/>
</dbReference>
<reference evidence="2 3" key="1">
    <citation type="submission" date="2015-08" db="EMBL/GenBank/DDBJ databases">
        <title>Next Generation Sequencing and Analysis of the Genome of Puccinia sorghi L Schw, the Causal Agent of Maize Common Rust.</title>
        <authorList>
            <person name="Rochi L."/>
            <person name="Burguener G."/>
            <person name="Darino M."/>
            <person name="Turjanski A."/>
            <person name="Kreff E."/>
            <person name="Dieguez M.J."/>
            <person name="Sacco F."/>
        </authorList>
    </citation>
    <scope>NUCLEOTIDE SEQUENCE [LARGE SCALE GENOMIC DNA]</scope>
    <source>
        <strain evidence="2 3">RO10H11247</strain>
    </source>
</reference>
<protein>
    <submittedName>
        <fullName evidence="2">Uncharacterized protein</fullName>
    </submittedName>
</protein>
<evidence type="ECO:0000256" key="1">
    <source>
        <dbReference type="SAM" id="SignalP"/>
    </source>
</evidence>